<accession>A0A6J4UIG0</accession>
<dbReference type="EC" id="6.3.5.6" evidence="3"/>
<dbReference type="GO" id="GO:0050566">
    <property type="term" value="F:asparaginyl-tRNA synthase (glutamine-hydrolyzing) activity"/>
    <property type="evidence" value="ECO:0007669"/>
    <property type="project" value="UniProtKB-EC"/>
</dbReference>
<dbReference type="GO" id="GO:0050567">
    <property type="term" value="F:glutaminyl-tRNA synthase (glutamine-hydrolyzing) activity"/>
    <property type="evidence" value="ECO:0007669"/>
    <property type="project" value="UniProtKB-EC"/>
</dbReference>
<dbReference type="AlphaFoldDB" id="A0A6J4UIG0"/>
<dbReference type="GO" id="GO:0016740">
    <property type="term" value="F:transferase activity"/>
    <property type="evidence" value="ECO:0007669"/>
    <property type="project" value="UniProtKB-KW"/>
</dbReference>
<evidence type="ECO:0000313" key="3">
    <source>
        <dbReference type="EMBL" id="CAA9550315.1"/>
    </source>
</evidence>
<dbReference type="InterPro" id="IPR023631">
    <property type="entry name" value="Amidase_dom"/>
</dbReference>
<dbReference type="InterPro" id="IPR020556">
    <property type="entry name" value="Amidase_CS"/>
</dbReference>
<reference evidence="3" key="1">
    <citation type="submission" date="2020-02" db="EMBL/GenBank/DDBJ databases">
        <authorList>
            <person name="Meier V. D."/>
        </authorList>
    </citation>
    <scope>NUCLEOTIDE SEQUENCE</scope>
    <source>
        <strain evidence="3">AVDCRST_MAG18</strain>
    </source>
</reference>
<dbReference type="PROSITE" id="PS00571">
    <property type="entry name" value="AMIDASES"/>
    <property type="match status" value="1"/>
</dbReference>
<protein>
    <submittedName>
        <fullName evidence="3">Aspartyl-tRNA(Asn) amidotransferase subunit A @ Glutamyl-tRNA(Gln) amidotransferase subunit A</fullName>
        <ecNumber evidence="3">6.3.5.6</ecNumber>
        <ecNumber evidence="3">6.3.5.7</ecNumber>
    </submittedName>
</protein>
<evidence type="ECO:0000259" key="2">
    <source>
        <dbReference type="Pfam" id="PF01425"/>
    </source>
</evidence>
<dbReference type="EC" id="6.3.5.7" evidence="3"/>
<dbReference type="Gene3D" id="3.90.1300.10">
    <property type="entry name" value="Amidase signature (AS) domain"/>
    <property type="match status" value="1"/>
</dbReference>
<dbReference type="PANTHER" id="PTHR11895:SF7">
    <property type="entry name" value="GLUTAMYL-TRNA(GLN) AMIDOTRANSFERASE SUBUNIT A, MITOCHONDRIAL"/>
    <property type="match status" value="1"/>
</dbReference>
<feature type="domain" description="Amidase" evidence="2">
    <location>
        <begin position="27"/>
        <end position="453"/>
    </location>
</feature>
<dbReference type="EMBL" id="CADCWN010000015">
    <property type="protein sequence ID" value="CAA9550315.1"/>
    <property type="molecule type" value="Genomic_DNA"/>
</dbReference>
<keyword evidence="3" id="KW-0808">Transferase</keyword>
<proteinExistence type="inferred from homology"/>
<gene>
    <name evidence="3" type="ORF">AVDCRST_MAG18-270</name>
</gene>
<evidence type="ECO:0000256" key="1">
    <source>
        <dbReference type="ARBA" id="ARBA00009199"/>
    </source>
</evidence>
<dbReference type="Pfam" id="PF01425">
    <property type="entry name" value="Amidase"/>
    <property type="match status" value="1"/>
</dbReference>
<dbReference type="SUPFAM" id="SSF75304">
    <property type="entry name" value="Amidase signature (AS) enzymes"/>
    <property type="match status" value="1"/>
</dbReference>
<dbReference type="PANTHER" id="PTHR11895">
    <property type="entry name" value="TRANSAMIDASE"/>
    <property type="match status" value="1"/>
</dbReference>
<dbReference type="NCBIfam" id="NF004815">
    <property type="entry name" value="PRK06169.1"/>
    <property type="match status" value="1"/>
</dbReference>
<name>A0A6J4UIG0_9BACT</name>
<dbReference type="InterPro" id="IPR036928">
    <property type="entry name" value="AS_sf"/>
</dbReference>
<sequence>MDATDLCFTAATDLAGMIRRKEVSPVEVTEAVLARIERLNPAINAYCTITADEALAAAREAEAAVMRGAARGPLHGVPISIKDLTITKGVRTTRGSRLYADAVPDEDAPVVERVKAAGAIIVGKTNTPEFGWKGDTSNPLFGATKNPWDPAREASAGGSSGGAGAAVAAGLAPLALGTDGAGSIRIPASFCGIVGLKQQLWRVPTYPPSPVETVAHTGPMARTVRDAALLLNVIAGPDERDRLSLPASGEDWLLACEGGVRGLRVAWSPDLGYAAVDPEIARIVATAARRFADNLGCTVEEAHPGFADPGRAGRIIFYGGVAANVAGLPPERAALIDPALARALEEETVGLTALDYIGANAVRQALWDTLHRFFARYDLLLTPTIAVPPFRAGEEGPREVASRAVERFGWTPFTYPFNLSGNPALTVPVGFTTTGLPVGLQIVGRRFDEATVLRAGAAFEAAQPWAELRPPEGEPTP</sequence>
<keyword evidence="3" id="KW-0436">Ligase</keyword>
<organism evidence="3">
    <name type="scientific">uncultured Thermomicrobiales bacterium</name>
    <dbReference type="NCBI Taxonomy" id="1645740"/>
    <lineage>
        <taxon>Bacteria</taxon>
        <taxon>Pseudomonadati</taxon>
        <taxon>Thermomicrobiota</taxon>
        <taxon>Thermomicrobia</taxon>
        <taxon>Thermomicrobiales</taxon>
        <taxon>environmental samples</taxon>
    </lineage>
</organism>
<dbReference type="InterPro" id="IPR000120">
    <property type="entry name" value="Amidase"/>
</dbReference>
<comment type="similarity">
    <text evidence="1">Belongs to the amidase family.</text>
</comment>